<keyword evidence="4" id="KW-1133">Transmembrane helix</keyword>
<evidence type="ECO:0000256" key="1">
    <source>
        <dbReference type="ARBA" id="ARBA00004370"/>
    </source>
</evidence>
<keyword evidence="5" id="KW-0472">Membrane</keyword>
<comment type="similarity">
    <text evidence="2">Belongs to the UPF0057 (PMP3) family.</text>
</comment>
<dbReference type="PROSITE" id="PS01309">
    <property type="entry name" value="UPF0057"/>
    <property type="match status" value="1"/>
</dbReference>
<evidence type="ECO:0000256" key="3">
    <source>
        <dbReference type="ARBA" id="ARBA00022692"/>
    </source>
</evidence>
<dbReference type="Proteomes" id="UP000724874">
    <property type="component" value="Unassembled WGS sequence"/>
</dbReference>
<evidence type="ECO:0000256" key="4">
    <source>
        <dbReference type="ARBA" id="ARBA00022989"/>
    </source>
</evidence>
<dbReference type="GO" id="GO:0016020">
    <property type="term" value="C:membrane"/>
    <property type="evidence" value="ECO:0007669"/>
    <property type="project" value="UniProtKB-SubCell"/>
</dbReference>
<comment type="subcellular location">
    <subcellularLocation>
        <location evidence="1">Membrane</location>
    </subcellularLocation>
</comment>
<organism evidence="6 7">
    <name type="scientific">Gymnopilus junonius</name>
    <name type="common">Spectacular rustgill mushroom</name>
    <name type="synonym">Gymnopilus spectabilis subsp. junonius</name>
    <dbReference type="NCBI Taxonomy" id="109634"/>
    <lineage>
        <taxon>Eukaryota</taxon>
        <taxon>Fungi</taxon>
        <taxon>Dikarya</taxon>
        <taxon>Basidiomycota</taxon>
        <taxon>Agaricomycotina</taxon>
        <taxon>Agaricomycetes</taxon>
        <taxon>Agaricomycetidae</taxon>
        <taxon>Agaricales</taxon>
        <taxon>Agaricineae</taxon>
        <taxon>Hymenogastraceae</taxon>
        <taxon>Gymnopilus</taxon>
    </lineage>
</organism>
<evidence type="ECO:0000256" key="5">
    <source>
        <dbReference type="ARBA" id="ARBA00023136"/>
    </source>
</evidence>
<gene>
    <name evidence="6" type="ORF">CPB84DRAFT_1846465</name>
</gene>
<evidence type="ECO:0000313" key="7">
    <source>
        <dbReference type="Proteomes" id="UP000724874"/>
    </source>
</evidence>
<dbReference type="EMBL" id="JADNYJ010000038">
    <property type="protein sequence ID" value="KAF8902046.1"/>
    <property type="molecule type" value="Genomic_DNA"/>
</dbReference>
<keyword evidence="7" id="KW-1185">Reference proteome</keyword>
<dbReference type="PANTHER" id="PTHR21659:SF42">
    <property type="entry name" value="UPF0057 MEMBRANE PROTEIN ZK632.10-RELATED"/>
    <property type="match status" value="1"/>
</dbReference>
<comment type="caution">
    <text evidence="6">The sequence shown here is derived from an EMBL/GenBank/DDBJ whole genome shotgun (WGS) entry which is preliminary data.</text>
</comment>
<name>A0A9P5TMT0_GYMJU</name>
<keyword evidence="3" id="KW-0812">Transmembrane</keyword>
<evidence type="ECO:0008006" key="8">
    <source>
        <dbReference type="Google" id="ProtNLM"/>
    </source>
</evidence>
<dbReference type="OrthoDB" id="2802411at2759"/>
<evidence type="ECO:0000256" key="2">
    <source>
        <dbReference type="ARBA" id="ARBA00009530"/>
    </source>
</evidence>
<accession>A0A9P5TMT0</accession>
<proteinExistence type="inferred from homology"/>
<reference evidence="6" key="1">
    <citation type="submission" date="2020-11" db="EMBL/GenBank/DDBJ databases">
        <authorList>
            <consortium name="DOE Joint Genome Institute"/>
            <person name="Ahrendt S."/>
            <person name="Riley R."/>
            <person name="Andreopoulos W."/>
            <person name="LaButti K."/>
            <person name="Pangilinan J."/>
            <person name="Ruiz-duenas F.J."/>
            <person name="Barrasa J.M."/>
            <person name="Sanchez-Garcia M."/>
            <person name="Camarero S."/>
            <person name="Miyauchi S."/>
            <person name="Serrano A."/>
            <person name="Linde D."/>
            <person name="Babiker R."/>
            <person name="Drula E."/>
            <person name="Ayuso-Fernandez I."/>
            <person name="Pacheco R."/>
            <person name="Padilla G."/>
            <person name="Ferreira P."/>
            <person name="Barriuso J."/>
            <person name="Kellner H."/>
            <person name="Castanera R."/>
            <person name="Alfaro M."/>
            <person name="Ramirez L."/>
            <person name="Pisabarro A.G."/>
            <person name="Kuo A."/>
            <person name="Tritt A."/>
            <person name="Lipzen A."/>
            <person name="He G."/>
            <person name="Yan M."/>
            <person name="Ng V."/>
            <person name="Cullen D."/>
            <person name="Martin F."/>
            <person name="Rosso M.-N."/>
            <person name="Henrissat B."/>
            <person name="Hibbett D."/>
            <person name="Martinez A.T."/>
            <person name="Grigoriev I.V."/>
        </authorList>
    </citation>
    <scope>NUCLEOTIDE SEQUENCE</scope>
    <source>
        <strain evidence="6">AH 44721</strain>
    </source>
</reference>
<dbReference type="InterPro" id="IPR000612">
    <property type="entry name" value="PMP3"/>
</dbReference>
<protein>
    <recommendedName>
        <fullName evidence="8">Plasma membrane proteolipid 3</fullName>
    </recommendedName>
</protein>
<dbReference type="PANTHER" id="PTHR21659">
    <property type="entry name" value="HYDROPHOBIC PROTEIN RCI2 LOW TEMPERATURE AND SALT RESPONSIVE PROTEIN LTI6 -RELATED"/>
    <property type="match status" value="1"/>
</dbReference>
<evidence type="ECO:0000313" key="6">
    <source>
        <dbReference type="EMBL" id="KAF8902046.1"/>
    </source>
</evidence>
<dbReference type="AlphaFoldDB" id="A0A9P5TMT0"/>
<sequence>MAFTGTDICKILLAILLPPLGVFLERGCGADLLINILLTILGYIPGIIHGTSFSHLHPIS</sequence>
<dbReference type="Pfam" id="PF01679">
    <property type="entry name" value="Pmp3"/>
    <property type="match status" value="1"/>
</dbReference>